<name>A0A934R3S4_9BACT</name>
<comment type="similarity">
    <text evidence="3 6">Belongs to the MoeA family.</text>
</comment>
<keyword evidence="6" id="KW-0479">Metal-binding</keyword>
<feature type="domain" description="MoaB/Mog" evidence="7">
    <location>
        <begin position="171"/>
        <end position="306"/>
    </location>
</feature>
<keyword evidence="6" id="KW-0460">Magnesium</keyword>
<dbReference type="GO" id="GO:0061599">
    <property type="term" value="F:molybdopterin molybdotransferase activity"/>
    <property type="evidence" value="ECO:0007669"/>
    <property type="project" value="UniProtKB-UniRule"/>
</dbReference>
<comment type="catalytic activity">
    <reaction evidence="5">
        <text>adenylyl-molybdopterin + molybdate = Mo-molybdopterin + AMP + H(+)</text>
        <dbReference type="Rhea" id="RHEA:35047"/>
        <dbReference type="ChEBI" id="CHEBI:15378"/>
        <dbReference type="ChEBI" id="CHEBI:36264"/>
        <dbReference type="ChEBI" id="CHEBI:62727"/>
        <dbReference type="ChEBI" id="CHEBI:71302"/>
        <dbReference type="ChEBI" id="CHEBI:456215"/>
        <dbReference type="EC" id="2.10.1.1"/>
    </reaction>
</comment>
<dbReference type="GO" id="GO:0005829">
    <property type="term" value="C:cytosol"/>
    <property type="evidence" value="ECO:0007669"/>
    <property type="project" value="TreeGrafter"/>
</dbReference>
<dbReference type="GO" id="GO:0046872">
    <property type="term" value="F:metal ion binding"/>
    <property type="evidence" value="ECO:0007669"/>
    <property type="project" value="UniProtKB-UniRule"/>
</dbReference>
<dbReference type="InterPro" id="IPR036425">
    <property type="entry name" value="MoaB/Mog-like_dom_sf"/>
</dbReference>
<dbReference type="Pfam" id="PF00994">
    <property type="entry name" value="MoCF_biosynth"/>
    <property type="match status" value="1"/>
</dbReference>
<comment type="cofactor">
    <cofactor evidence="6">
        <name>Mg(2+)</name>
        <dbReference type="ChEBI" id="CHEBI:18420"/>
    </cofactor>
</comment>
<protein>
    <recommendedName>
        <fullName evidence="6">Molybdopterin molybdenumtransferase</fullName>
        <ecNumber evidence="6">2.10.1.1</ecNumber>
    </recommendedName>
</protein>
<dbReference type="InterPro" id="IPR001453">
    <property type="entry name" value="MoaB/Mog_dom"/>
</dbReference>
<dbReference type="Pfam" id="PF03454">
    <property type="entry name" value="MoeA_C"/>
    <property type="match status" value="1"/>
</dbReference>
<dbReference type="Gene3D" id="2.170.190.11">
    <property type="entry name" value="Molybdopterin biosynthesis moea protein, domain 3"/>
    <property type="match status" value="1"/>
</dbReference>
<dbReference type="EC" id="2.10.1.1" evidence="6"/>
<sequence>MISLEEARQKILSHVGNAGVIEVGLADAWGGILAEQLVADAYYPTADRSTMDGYVIGGDEVPGTFHVIGEIPAGTFPEIPLGKGEALRIFTGALIPQGGGRVVMQEDVTRDGDHVSIKAFSENRFIREKGSEAAPGDVVLEKGTKLGGAELAILAQIGEVRPKILRKPVVRHIATGSELVAPDQIPGRGEIRDTNSNLLAGLFKSLGVEISDSRRVADDPQAISEIAEGDWDLLLISGGASVGDYDFGAETLKRLGFTIHFDKVNLRPGKPLIFATRGNQVAFVIPGNPISHFVSFHVAIRLAVERLAGLPCHWNFLPLEIRGGEPLRPDPRDSFWVARVSVEDGKLFVTPKSWSTSGNTFSLAGTNALVRVKSGAPADGVVETLLLDLPESIA</sequence>
<dbReference type="PANTHER" id="PTHR10192">
    <property type="entry name" value="MOLYBDOPTERIN BIOSYNTHESIS PROTEIN"/>
    <property type="match status" value="1"/>
</dbReference>
<dbReference type="Gene3D" id="3.90.105.10">
    <property type="entry name" value="Molybdopterin biosynthesis moea protein, domain 2"/>
    <property type="match status" value="1"/>
</dbReference>
<evidence type="ECO:0000256" key="2">
    <source>
        <dbReference type="ARBA" id="ARBA00005046"/>
    </source>
</evidence>
<dbReference type="Gene3D" id="2.40.340.10">
    <property type="entry name" value="MoeA, C-terminal, domain IV"/>
    <property type="match status" value="1"/>
</dbReference>
<dbReference type="InterPro" id="IPR005111">
    <property type="entry name" value="MoeA_C_domain_IV"/>
</dbReference>
<dbReference type="InterPro" id="IPR005110">
    <property type="entry name" value="MoeA_linker/N"/>
</dbReference>
<dbReference type="PANTHER" id="PTHR10192:SF5">
    <property type="entry name" value="GEPHYRIN"/>
    <property type="match status" value="1"/>
</dbReference>
<evidence type="ECO:0000256" key="1">
    <source>
        <dbReference type="ARBA" id="ARBA00002901"/>
    </source>
</evidence>
<dbReference type="AlphaFoldDB" id="A0A934R3S4"/>
<dbReference type="PROSITE" id="PS01079">
    <property type="entry name" value="MOCF_BIOSYNTHESIS_2"/>
    <property type="match status" value="1"/>
</dbReference>
<dbReference type="Pfam" id="PF03453">
    <property type="entry name" value="MoeA_N"/>
    <property type="match status" value="1"/>
</dbReference>
<comment type="function">
    <text evidence="1 6">Catalyzes the insertion of molybdate into adenylated molybdopterin with the concomitant release of AMP.</text>
</comment>
<comment type="pathway">
    <text evidence="2 6">Cofactor biosynthesis; molybdopterin biosynthesis.</text>
</comment>
<dbReference type="Proteomes" id="UP000600139">
    <property type="component" value="Unassembled WGS sequence"/>
</dbReference>
<evidence type="ECO:0000313" key="8">
    <source>
        <dbReference type="EMBL" id="MBK1814765.1"/>
    </source>
</evidence>
<dbReference type="InterPro" id="IPR008284">
    <property type="entry name" value="MoCF_biosynth_CS"/>
</dbReference>
<dbReference type="RefSeq" id="WP_200349717.1">
    <property type="nucleotide sequence ID" value="NZ_BAABHZ010000010.1"/>
</dbReference>
<evidence type="ECO:0000256" key="6">
    <source>
        <dbReference type="RuleBase" id="RU365090"/>
    </source>
</evidence>
<dbReference type="SUPFAM" id="SSF63867">
    <property type="entry name" value="MoeA C-terminal domain-like"/>
    <property type="match status" value="1"/>
</dbReference>
<keyword evidence="9" id="KW-1185">Reference proteome</keyword>
<evidence type="ECO:0000259" key="7">
    <source>
        <dbReference type="SMART" id="SM00852"/>
    </source>
</evidence>
<keyword evidence="4 6" id="KW-0501">Molybdenum cofactor biosynthesis</keyword>
<reference evidence="8" key="1">
    <citation type="submission" date="2021-01" db="EMBL/GenBank/DDBJ databases">
        <title>Modified the classification status of verrucomicrobia.</title>
        <authorList>
            <person name="Feng X."/>
        </authorList>
    </citation>
    <scope>NUCLEOTIDE SEQUENCE</scope>
    <source>
        <strain evidence="8">JCM 18052</strain>
    </source>
</reference>
<dbReference type="InterPro" id="IPR038987">
    <property type="entry name" value="MoeA-like"/>
</dbReference>
<dbReference type="SUPFAM" id="SSF53218">
    <property type="entry name" value="Molybdenum cofactor biosynthesis proteins"/>
    <property type="match status" value="1"/>
</dbReference>
<dbReference type="Gene3D" id="3.40.980.10">
    <property type="entry name" value="MoaB/Mog-like domain"/>
    <property type="match status" value="1"/>
</dbReference>
<dbReference type="InterPro" id="IPR036135">
    <property type="entry name" value="MoeA_linker/N_sf"/>
</dbReference>
<evidence type="ECO:0000256" key="3">
    <source>
        <dbReference type="ARBA" id="ARBA00010763"/>
    </source>
</evidence>
<dbReference type="EMBL" id="JAENIK010000004">
    <property type="protein sequence ID" value="MBK1814765.1"/>
    <property type="molecule type" value="Genomic_DNA"/>
</dbReference>
<dbReference type="SUPFAM" id="SSF63882">
    <property type="entry name" value="MoeA N-terminal region -like"/>
    <property type="match status" value="1"/>
</dbReference>
<comment type="caution">
    <text evidence="8">The sequence shown here is derived from an EMBL/GenBank/DDBJ whole genome shotgun (WGS) entry which is preliminary data.</text>
</comment>
<dbReference type="GO" id="GO:0006777">
    <property type="term" value="P:Mo-molybdopterin cofactor biosynthetic process"/>
    <property type="evidence" value="ECO:0007669"/>
    <property type="project" value="UniProtKB-UniRule"/>
</dbReference>
<gene>
    <name evidence="8" type="ORF">JIN84_04015</name>
</gene>
<organism evidence="8 9">
    <name type="scientific">Luteolibacter yonseiensis</name>
    <dbReference type="NCBI Taxonomy" id="1144680"/>
    <lineage>
        <taxon>Bacteria</taxon>
        <taxon>Pseudomonadati</taxon>
        <taxon>Verrucomicrobiota</taxon>
        <taxon>Verrucomicrobiia</taxon>
        <taxon>Verrucomicrobiales</taxon>
        <taxon>Verrucomicrobiaceae</taxon>
        <taxon>Luteolibacter</taxon>
    </lineage>
</organism>
<dbReference type="CDD" id="cd00887">
    <property type="entry name" value="MoeA"/>
    <property type="match status" value="1"/>
</dbReference>
<keyword evidence="6" id="KW-0808">Transferase</keyword>
<keyword evidence="6" id="KW-0500">Molybdenum</keyword>
<accession>A0A934R3S4</accession>
<proteinExistence type="inferred from homology"/>
<evidence type="ECO:0000256" key="4">
    <source>
        <dbReference type="ARBA" id="ARBA00023150"/>
    </source>
</evidence>
<dbReference type="InterPro" id="IPR036688">
    <property type="entry name" value="MoeA_C_domain_IV_sf"/>
</dbReference>
<dbReference type="SMART" id="SM00852">
    <property type="entry name" value="MoCF_biosynth"/>
    <property type="match status" value="1"/>
</dbReference>
<evidence type="ECO:0000313" key="9">
    <source>
        <dbReference type="Proteomes" id="UP000600139"/>
    </source>
</evidence>
<evidence type="ECO:0000256" key="5">
    <source>
        <dbReference type="ARBA" id="ARBA00047317"/>
    </source>
</evidence>